<feature type="domain" description="Alpha/beta hydrolase fold-3" evidence="2">
    <location>
        <begin position="85"/>
        <end position="202"/>
    </location>
</feature>
<evidence type="ECO:0000313" key="3">
    <source>
        <dbReference type="EMBL" id="VWB96950.1"/>
    </source>
</evidence>
<accession>A0A6P2NQF4</accession>
<dbReference type="InterPro" id="IPR029058">
    <property type="entry name" value="AB_hydrolase_fold"/>
</dbReference>
<dbReference type="Pfam" id="PF07859">
    <property type="entry name" value="Abhydrolase_3"/>
    <property type="match status" value="1"/>
</dbReference>
<dbReference type="EMBL" id="CABVQD010000017">
    <property type="protein sequence ID" value="VWB96950.1"/>
    <property type="molecule type" value="Genomic_DNA"/>
</dbReference>
<dbReference type="AlphaFoldDB" id="A0A6P2NQF4"/>
<dbReference type="Proteomes" id="UP000494330">
    <property type="component" value="Unassembled WGS sequence"/>
</dbReference>
<proteinExistence type="predicted"/>
<gene>
    <name evidence="3" type="ORF">BPA30113_04528</name>
</gene>
<dbReference type="InterPro" id="IPR013094">
    <property type="entry name" value="AB_hydrolase_3"/>
</dbReference>
<evidence type="ECO:0000256" key="1">
    <source>
        <dbReference type="ARBA" id="ARBA00022801"/>
    </source>
</evidence>
<dbReference type="SUPFAM" id="SSF53474">
    <property type="entry name" value="alpha/beta-Hydrolases"/>
    <property type="match status" value="1"/>
</dbReference>
<keyword evidence="1" id="KW-0378">Hydrolase</keyword>
<evidence type="ECO:0000313" key="4">
    <source>
        <dbReference type="Proteomes" id="UP000494330"/>
    </source>
</evidence>
<sequence>MTAATILPGIIRPAWRRLDDAERAREYSPSSKAPDFLHTLSDYRARSLSAARDLVAPTILRYGPDAAQRILLFEPPGHAADVLVAYFHGGYWQELSADDSLFPAPAFLGRRIAYAAVGYTLAPRATLPGIVEQAADAIAALRRFTTAPRMAAARIAAPRIVIAGSSAGAHLAAMLLTLDWRTRVPGVSPFDGAILLSGIYDLRPLVGTYINDALRLDERDAFALSPQYLPIHTRVPVTVCWGEHDTNEFRRQSRNLVGRLARVGMLYAAGEMAARNHFDLVFDLGVAGSPLDRRIAPLLGRGGL</sequence>
<name>A0A6P2NQF4_9BURK</name>
<evidence type="ECO:0000259" key="2">
    <source>
        <dbReference type="Pfam" id="PF07859"/>
    </source>
</evidence>
<dbReference type="InterPro" id="IPR050300">
    <property type="entry name" value="GDXG_lipolytic_enzyme"/>
</dbReference>
<dbReference type="Gene3D" id="3.40.50.1820">
    <property type="entry name" value="alpha/beta hydrolase"/>
    <property type="match status" value="1"/>
</dbReference>
<dbReference type="PANTHER" id="PTHR48081">
    <property type="entry name" value="AB HYDROLASE SUPERFAMILY PROTEIN C4A8.06C"/>
    <property type="match status" value="1"/>
</dbReference>
<dbReference type="RefSeq" id="WP_052001050.1">
    <property type="nucleotide sequence ID" value="NZ_CABVQD010000017.1"/>
</dbReference>
<reference evidence="3 4" key="1">
    <citation type="submission" date="2019-09" db="EMBL/GenBank/DDBJ databases">
        <authorList>
            <person name="Depoorter E."/>
        </authorList>
    </citation>
    <scope>NUCLEOTIDE SEQUENCE [LARGE SCALE GENOMIC DNA]</scope>
    <source>
        <strain evidence="3">LMG 30113</strain>
    </source>
</reference>
<organism evidence="3 4">
    <name type="scientific">Burkholderia paludis</name>
    <dbReference type="NCBI Taxonomy" id="1506587"/>
    <lineage>
        <taxon>Bacteria</taxon>
        <taxon>Pseudomonadati</taxon>
        <taxon>Pseudomonadota</taxon>
        <taxon>Betaproteobacteria</taxon>
        <taxon>Burkholderiales</taxon>
        <taxon>Burkholderiaceae</taxon>
        <taxon>Burkholderia</taxon>
        <taxon>Burkholderia cepacia complex</taxon>
    </lineage>
</organism>
<keyword evidence="4" id="KW-1185">Reference proteome</keyword>
<dbReference type="PANTHER" id="PTHR48081:SF33">
    <property type="entry name" value="KYNURENINE FORMAMIDASE"/>
    <property type="match status" value="1"/>
</dbReference>
<dbReference type="GO" id="GO:0016787">
    <property type="term" value="F:hydrolase activity"/>
    <property type="evidence" value="ECO:0007669"/>
    <property type="project" value="UniProtKB-KW"/>
</dbReference>
<protein>
    <submittedName>
        <fullName evidence="3">Esterase</fullName>
    </submittedName>
</protein>